<dbReference type="InterPro" id="IPR018711">
    <property type="entry name" value="NAGPA"/>
</dbReference>
<name>A0AAQ3RBL8_SYNEL</name>
<feature type="domain" description="Phosphodiester glycosidase" evidence="1">
    <location>
        <begin position="419"/>
        <end position="598"/>
    </location>
</feature>
<dbReference type="AlphaFoldDB" id="A0AAQ3RBL8"/>
<dbReference type="PANTHER" id="PTHR40446:SF2">
    <property type="entry name" value="N-ACETYLGLUCOSAMINE-1-PHOSPHODIESTER ALPHA-N-ACETYLGLUCOSAMINIDASE"/>
    <property type="match status" value="1"/>
</dbReference>
<evidence type="ECO:0000313" key="2">
    <source>
        <dbReference type="EMBL" id="WVS92511.1"/>
    </source>
</evidence>
<accession>A0AAQ3RBL8</accession>
<reference evidence="2 3" key="1">
    <citation type="journal article" date="2018" name="Sci. Rep.">
        <title>Genome Features and Biochemical Characteristics of a Robust, Fast Growing and Naturally Transformable Cyanobacterium Synechococcus elongatus PCC 11801 Isolated from India.</title>
        <authorList>
            <person name="Jaiswal D."/>
            <person name="Sengupta A."/>
            <person name="Sohoni S."/>
            <person name="Sengupta S."/>
            <person name="Phadnavis A.G."/>
            <person name="Pakrasi H.B."/>
            <person name="Wangikar P.P."/>
        </authorList>
    </citation>
    <scope>NUCLEOTIDE SEQUENCE [LARGE SCALE GENOMIC DNA]</scope>
    <source>
        <strain evidence="2 3">PCC 11801</strain>
    </source>
</reference>
<gene>
    <name evidence="2" type="ORF">DOP62_11815</name>
</gene>
<keyword evidence="2" id="KW-0326">Glycosidase</keyword>
<protein>
    <submittedName>
        <fullName evidence="2">Phosphodiester glycosidase family protein</fullName>
    </submittedName>
</protein>
<dbReference type="Pfam" id="PF09992">
    <property type="entry name" value="NAGPA"/>
    <property type="match status" value="1"/>
</dbReference>
<evidence type="ECO:0000313" key="3">
    <source>
        <dbReference type="Proteomes" id="UP000267249"/>
    </source>
</evidence>
<proteinExistence type="predicted"/>
<sequence length="608" mass="64923">MKPVLGRGLIWLGCTVSSWGGLALPAAWLPTAVAQASAVVNQTGVQIQINGRAIAGAWAVEPASQGNFIWIEEAALRNGLGLELLPGLSTTRQAIRWFSDGRVAEGVEQVPARRQNSRRYLEVSTLARRSGWALAIQGNQLLIQLPAATLQNLRDGQQGANRRLVLDFDRPTPWEWDAISQQLRFDGSVPTQLAPNLQRYGIQAEQQGDRTSLRLPTGVGVRVSSLGSPDRIFIDWPATALLSPNLSPFPNSLNSSPSLLTPAPSQPSTPLQQRQVTVGGATFPVYVIQLDLRQPNVRLAPIWAGNGSLEGTQVLQAVARDRGAAIAINAGFFNRNNRLPLGAIRRDNIWYSGPILNRGAMAWNDQGEVLIDRLGLQETLQLSSGIRIPLVALNSGYVRAGAARYTDAWGSSYQTILDNEVVVTVQGDRVVSQSQAGKAGSNRFPIPRNGYLVVLRSANSLRSALTTGTTLQVQQQALPGQFERFPHALGGGPLLVKSGQVVVDPQGEGFSRAFAIEAAPRSAIGLLPDGSLILVAAHEQSQGRGPTLPQMAAIMQQLGVVDALNFDGGSSTSLIVNGQLVNRARGTAARVHNGLGVFLGPPAPASLR</sequence>
<dbReference type="EMBL" id="CP030139">
    <property type="protein sequence ID" value="WVS92511.1"/>
    <property type="molecule type" value="Genomic_DNA"/>
</dbReference>
<keyword evidence="2" id="KW-0378">Hydrolase</keyword>
<organism evidence="2 3">
    <name type="scientific">Synechococcus elongatus PCC 11801</name>
    <dbReference type="NCBI Taxonomy" id="2219813"/>
    <lineage>
        <taxon>Bacteria</taxon>
        <taxon>Bacillati</taxon>
        <taxon>Cyanobacteriota</taxon>
        <taxon>Cyanophyceae</taxon>
        <taxon>Synechococcales</taxon>
        <taxon>Synechococcaceae</taxon>
        <taxon>Synechococcus</taxon>
    </lineage>
</organism>
<dbReference type="RefSeq" id="WP_338441640.1">
    <property type="nucleotide sequence ID" value="NZ_CP030139.2"/>
</dbReference>
<dbReference type="PANTHER" id="PTHR40446">
    <property type="entry name" value="N-ACETYLGLUCOSAMINE-1-PHOSPHODIESTER ALPHA-N-ACETYLGLUCOSAMINIDASE"/>
    <property type="match status" value="1"/>
</dbReference>
<dbReference type="Proteomes" id="UP000267249">
    <property type="component" value="Chromosome"/>
</dbReference>
<dbReference type="GO" id="GO:0016798">
    <property type="term" value="F:hydrolase activity, acting on glycosyl bonds"/>
    <property type="evidence" value="ECO:0007669"/>
    <property type="project" value="UniProtKB-KW"/>
</dbReference>
<evidence type="ECO:0000259" key="1">
    <source>
        <dbReference type="Pfam" id="PF09992"/>
    </source>
</evidence>